<name>A0A238FG19_9BASI</name>
<evidence type="ECO:0000256" key="2">
    <source>
        <dbReference type="SAM" id="MobiDB-lite"/>
    </source>
</evidence>
<feature type="region of interest" description="Disordered" evidence="2">
    <location>
        <begin position="1"/>
        <end position="153"/>
    </location>
</feature>
<feature type="compositionally biased region" description="Polar residues" evidence="2">
    <location>
        <begin position="279"/>
        <end position="289"/>
    </location>
</feature>
<evidence type="ECO:0000313" key="5">
    <source>
        <dbReference type="Proteomes" id="UP000198372"/>
    </source>
</evidence>
<feature type="compositionally biased region" description="Acidic residues" evidence="2">
    <location>
        <begin position="586"/>
        <end position="604"/>
    </location>
</feature>
<dbReference type="OrthoDB" id="531008at2759"/>
<dbReference type="Proteomes" id="UP000198372">
    <property type="component" value="Unassembled WGS sequence"/>
</dbReference>
<protein>
    <submittedName>
        <fullName evidence="4">BQ2448_3833 protein</fullName>
    </submittedName>
</protein>
<dbReference type="InterPro" id="IPR013783">
    <property type="entry name" value="Ig-like_fold"/>
</dbReference>
<sequence length="729" mass="75245">MGNANSSEQQQPRASQTGSVASTATSERRRHAQSNDGTTATPSPRLRTHTLPPTTSVAPTTTTTTAHAEPSSSTSSANTIAHSTEAAAAPPASAASSSNAGNASTADDDSTTTRSGRTSEPSRRRKSIELADVDPSLTFSSRAPSLARSMRRKTNDRIHGDIIIAAEDVDDPEPLGSGTLRGAMQGKAEHVVYGPRRSAPPETSMALSPTGPLTSRPQAIDLPTPDITAALEDPDDTLHPGFAASPRLTAAVILSQDQMPVLVSPISEVAPSDSPLYGTGNTPSSQTRVGKSLVLPRSLSSALSSISAPVDESDGTGRLPASSLGVSSAYAPIPASQLQTPHTAPPLPTSIGPTDTVQAPPIPMNRLPISEADIPSGTSVIASPVVTPVAGGTPSGAIVSPAVLLPPRLLNAPVAAIPIPLLSVPSATIAASLLAAAVDLGAGAEGVPTLIKWKDEDGQVPASVDGKRPAQGPSEVYVTGTFAKGWQTKIELRKANAADFSALISLPPGPHRLKFIVDKEWKASKNLPVATDADGNLINYLHVNAADSKLATELWKAGGSGSTAPATRSQPSTSATNSTSLWPTFGDEDDTEAPGADGLDDSEWTSEIPYELVEYGEWEAERDAIENSSSFSNPHPNSPPIVLPPPPAASGVPPPSLPAQLEKGPLNHAAYVTQGSGDDNSILPKPDHSVINHLAASPIKGGFLSVGVTTRYKRKFVTIVYYKALATRA</sequence>
<dbReference type="InterPro" id="IPR032640">
    <property type="entry name" value="AMPK1_CBM"/>
</dbReference>
<feature type="region of interest" description="Disordered" evidence="2">
    <location>
        <begin position="195"/>
        <end position="219"/>
    </location>
</feature>
<dbReference type="GO" id="GO:0031588">
    <property type="term" value="C:nucleotide-activated protein kinase complex"/>
    <property type="evidence" value="ECO:0007669"/>
    <property type="project" value="TreeGrafter"/>
</dbReference>
<feature type="compositionally biased region" description="Pro residues" evidence="2">
    <location>
        <begin position="636"/>
        <end position="654"/>
    </location>
</feature>
<accession>A0A238FG19</accession>
<dbReference type="InterPro" id="IPR006828">
    <property type="entry name" value="ASC_dom"/>
</dbReference>
<dbReference type="GO" id="GO:0019901">
    <property type="term" value="F:protein kinase binding"/>
    <property type="evidence" value="ECO:0007669"/>
    <property type="project" value="TreeGrafter"/>
</dbReference>
<dbReference type="Gene3D" id="2.60.40.10">
    <property type="entry name" value="Immunoglobulins"/>
    <property type="match status" value="1"/>
</dbReference>
<evidence type="ECO:0000256" key="1">
    <source>
        <dbReference type="ARBA" id="ARBA00010926"/>
    </source>
</evidence>
<dbReference type="Pfam" id="PF04739">
    <property type="entry name" value="AMPKBI"/>
    <property type="match status" value="1"/>
</dbReference>
<feature type="compositionally biased region" description="Polar residues" evidence="2">
    <location>
        <begin position="562"/>
        <end position="582"/>
    </location>
</feature>
<comment type="similarity">
    <text evidence="1">Belongs to the 5'-AMP-activated protein kinase beta subunit family.</text>
</comment>
<dbReference type="InterPro" id="IPR050827">
    <property type="entry name" value="CRP1_MDG1_kinase"/>
</dbReference>
<dbReference type="InterPro" id="IPR037256">
    <property type="entry name" value="ASC_dom_sf"/>
</dbReference>
<evidence type="ECO:0000259" key="3">
    <source>
        <dbReference type="SMART" id="SM01010"/>
    </source>
</evidence>
<dbReference type="SUPFAM" id="SSF160219">
    <property type="entry name" value="AMPKBI-like"/>
    <property type="match status" value="1"/>
</dbReference>
<dbReference type="GO" id="GO:0005737">
    <property type="term" value="C:cytoplasm"/>
    <property type="evidence" value="ECO:0007669"/>
    <property type="project" value="TreeGrafter"/>
</dbReference>
<dbReference type="GO" id="GO:0005634">
    <property type="term" value="C:nucleus"/>
    <property type="evidence" value="ECO:0007669"/>
    <property type="project" value="TreeGrafter"/>
</dbReference>
<dbReference type="SUPFAM" id="SSF81296">
    <property type="entry name" value="E set domains"/>
    <property type="match status" value="1"/>
</dbReference>
<keyword evidence="5" id="KW-1185">Reference proteome</keyword>
<feature type="region of interest" description="Disordered" evidence="2">
    <location>
        <begin position="269"/>
        <end position="293"/>
    </location>
</feature>
<feature type="region of interest" description="Disordered" evidence="2">
    <location>
        <begin position="336"/>
        <end position="363"/>
    </location>
</feature>
<dbReference type="Pfam" id="PF16561">
    <property type="entry name" value="AMPK1_CBM"/>
    <property type="match status" value="1"/>
</dbReference>
<feature type="compositionally biased region" description="Polar residues" evidence="2">
    <location>
        <begin position="205"/>
        <end position="217"/>
    </location>
</feature>
<feature type="compositionally biased region" description="Polar residues" evidence="2">
    <location>
        <begin position="1"/>
        <end position="25"/>
    </location>
</feature>
<reference evidence="5" key="1">
    <citation type="submission" date="2016-09" db="EMBL/GenBank/DDBJ databases">
        <authorList>
            <person name="Jeantristanb JTB J.-T."/>
            <person name="Ricardo R."/>
        </authorList>
    </citation>
    <scope>NUCLEOTIDE SEQUENCE [LARGE SCALE GENOMIC DNA]</scope>
</reference>
<dbReference type="EMBL" id="FMSP01000006">
    <property type="protein sequence ID" value="SCV71071.1"/>
    <property type="molecule type" value="Genomic_DNA"/>
</dbReference>
<evidence type="ECO:0000313" key="4">
    <source>
        <dbReference type="EMBL" id="SCV71071.1"/>
    </source>
</evidence>
<dbReference type="STRING" id="269621.A0A238FG19"/>
<dbReference type="PANTHER" id="PTHR10343:SF84">
    <property type="entry name" value="5'-AMP-ACTIVATED PROTEIN KINASE SUBUNIT BETA-1"/>
    <property type="match status" value="1"/>
</dbReference>
<dbReference type="InterPro" id="IPR014756">
    <property type="entry name" value="Ig_E-set"/>
</dbReference>
<proteinExistence type="inferred from homology"/>
<dbReference type="CDD" id="cd02859">
    <property type="entry name" value="E_set_AMPKbeta_like_N"/>
    <property type="match status" value="1"/>
</dbReference>
<gene>
    <name evidence="4" type="ORF">BQ2448_3833</name>
</gene>
<feature type="compositionally biased region" description="Low complexity" evidence="2">
    <location>
        <begin position="41"/>
        <end position="105"/>
    </location>
</feature>
<dbReference type="Gene3D" id="6.20.250.60">
    <property type="match status" value="1"/>
</dbReference>
<feature type="region of interest" description="Disordered" evidence="2">
    <location>
        <begin position="626"/>
        <end position="654"/>
    </location>
</feature>
<feature type="region of interest" description="Disordered" evidence="2">
    <location>
        <begin position="557"/>
        <end position="605"/>
    </location>
</feature>
<dbReference type="PANTHER" id="PTHR10343">
    <property type="entry name" value="5'-AMP-ACTIVATED PROTEIN KINASE , BETA SUBUNIT"/>
    <property type="match status" value="1"/>
</dbReference>
<organism evidence="4 5">
    <name type="scientific">Microbotryum intermedium</name>
    <dbReference type="NCBI Taxonomy" id="269621"/>
    <lineage>
        <taxon>Eukaryota</taxon>
        <taxon>Fungi</taxon>
        <taxon>Dikarya</taxon>
        <taxon>Basidiomycota</taxon>
        <taxon>Pucciniomycotina</taxon>
        <taxon>Microbotryomycetes</taxon>
        <taxon>Microbotryales</taxon>
        <taxon>Microbotryaceae</taxon>
        <taxon>Microbotryum</taxon>
    </lineage>
</organism>
<feature type="domain" description="Association with the SNF1 complex (ASC)" evidence="3">
    <location>
        <begin position="590"/>
        <end position="725"/>
    </location>
</feature>
<dbReference type="GO" id="GO:0007165">
    <property type="term" value="P:signal transduction"/>
    <property type="evidence" value="ECO:0007669"/>
    <property type="project" value="TreeGrafter"/>
</dbReference>
<dbReference type="SMART" id="SM01010">
    <property type="entry name" value="AMPKBI"/>
    <property type="match status" value="1"/>
</dbReference>
<dbReference type="AlphaFoldDB" id="A0A238FG19"/>